<feature type="compositionally biased region" description="Basic and acidic residues" evidence="10">
    <location>
        <begin position="501"/>
        <end position="517"/>
    </location>
</feature>
<evidence type="ECO:0000256" key="2">
    <source>
        <dbReference type="ARBA" id="ARBA00022527"/>
    </source>
</evidence>
<feature type="compositionally biased region" description="Basic residues" evidence="10">
    <location>
        <begin position="19"/>
        <end position="35"/>
    </location>
</feature>
<dbReference type="SUPFAM" id="SSF56112">
    <property type="entry name" value="Protein kinase-like (PK-like)"/>
    <property type="match status" value="1"/>
</dbReference>
<dbReference type="EMBL" id="CBTN010000024">
    <property type="protein sequence ID" value="CDH54611.1"/>
    <property type="molecule type" value="Genomic_DNA"/>
</dbReference>
<dbReference type="Gene3D" id="3.30.200.20">
    <property type="entry name" value="Phosphorylase Kinase, domain 1"/>
    <property type="match status" value="1"/>
</dbReference>
<dbReference type="PANTHER" id="PTHR47634">
    <property type="entry name" value="PROTEIN KINASE DOMAIN-CONTAINING PROTEIN-RELATED"/>
    <property type="match status" value="1"/>
</dbReference>
<protein>
    <recommendedName>
        <fullName evidence="1">non-specific serine/threonine protein kinase</fullName>
        <ecNumber evidence="1">2.7.11.1</ecNumber>
    </recommendedName>
</protein>
<dbReference type="CDD" id="cd14136">
    <property type="entry name" value="STKc_SRPK"/>
    <property type="match status" value="1"/>
</dbReference>
<dbReference type="VEuPathDB" id="FungiDB:LCOR_05841.1"/>
<feature type="domain" description="Protein kinase" evidence="11">
    <location>
        <begin position="94"/>
        <end position="487"/>
    </location>
</feature>
<feature type="region of interest" description="Disordered" evidence="10">
    <location>
        <begin position="250"/>
        <end position="321"/>
    </location>
</feature>
<dbReference type="GO" id="GO:0005524">
    <property type="term" value="F:ATP binding"/>
    <property type="evidence" value="ECO:0007669"/>
    <property type="project" value="UniProtKB-UniRule"/>
</dbReference>
<feature type="compositionally biased region" description="Basic residues" evidence="10">
    <location>
        <begin position="270"/>
        <end position="282"/>
    </location>
</feature>
<dbReference type="InterPro" id="IPR000719">
    <property type="entry name" value="Prot_kinase_dom"/>
</dbReference>
<feature type="compositionally biased region" description="Basic residues" evidence="10">
    <location>
        <begin position="297"/>
        <end position="307"/>
    </location>
</feature>
<feature type="region of interest" description="Disordered" evidence="10">
    <location>
        <begin position="1"/>
        <end position="82"/>
    </location>
</feature>
<comment type="catalytic activity">
    <reaction evidence="7">
        <text>L-threonyl-[protein] + ATP = O-phospho-L-threonyl-[protein] + ADP + H(+)</text>
        <dbReference type="Rhea" id="RHEA:46608"/>
        <dbReference type="Rhea" id="RHEA-COMP:11060"/>
        <dbReference type="Rhea" id="RHEA-COMP:11605"/>
        <dbReference type="ChEBI" id="CHEBI:15378"/>
        <dbReference type="ChEBI" id="CHEBI:30013"/>
        <dbReference type="ChEBI" id="CHEBI:30616"/>
        <dbReference type="ChEBI" id="CHEBI:61977"/>
        <dbReference type="ChEBI" id="CHEBI:456216"/>
        <dbReference type="EC" id="2.7.11.1"/>
    </reaction>
</comment>
<evidence type="ECO:0000256" key="3">
    <source>
        <dbReference type="ARBA" id="ARBA00022679"/>
    </source>
</evidence>
<sequence length="524" mass="61749">MPSDHKDRSWIQTSDKPTTHRRGHSSRSVYKRARSYSRTSLEKGKAMQYKRQRSSSHHSSRSDGLSEEEEDPGDYKTGGYHPVRVGELYENGRYKVVRKLGWGHFSTVWLVQDQQTRRHYAMKVVKSAKHYTETALDEIKLLERVAESDPKALGAQFVTAIEDHFMVKGQNGTHVCMTFEVLGENLLALIKRYKHRGLPIRLVKQISKQMLLGLDYLHRICQIIHTDLKPENVLMYLDNAEELLRESTAQDIHDDQSEDASFPDNEPSRGRSRQRKDRRTRVKPVASQPLSSDAKRDHHRGRNHSSRRSQSYSSSRDRRPTKCMDDIKIKIADLGNACWVNHHFTEDIQTRQYRSPEVLLGAKWDATADIWSLACMIFELLTGDYLFDPQKGSRFSRDDDHLAQIIELVGPIPRRFALSGQDSREFFNRQGELRHISRLRYWPLKDVLYEKYGFNRDDAEEIESFLMPMLRYERRVQAIDMLHHPWLNNVNPVLEGEREERDEWMKHSRPWKEWERSQRRRKRD</sequence>
<accession>A0A068S067</accession>
<dbReference type="GO" id="GO:0004674">
    <property type="term" value="F:protein serine/threonine kinase activity"/>
    <property type="evidence" value="ECO:0007669"/>
    <property type="project" value="UniProtKB-KW"/>
</dbReference>
<evidence type="ECO:0000256" key="10">
    <source>
        <dbReference type="SAM" id="MobiDB-lite"/>
    </source>
</evidence>
<keyword evidence="2" id="KW-0723">Serine/threonine-protein kinase</keyword>
<dbReference type="InterPro" id="IPR008271">
    <property type="entry name" value="Ser/Thr_kinase_AS"/>
</dbReference>
<dbReference type="PANTHER" id="PTHR47634:SF9">
    <property type="entry name" value="PROTEIN KINASE DOMAIN-CONTAINING PROTEIN-RELATED"/>
    <property type="match status" value="1"/>
</dbReference>
<gene>
    <name evidence="12" type="ORF">LCOR_05841.1</name>
</gene>
<name>A0A068S067_9FUNG</name>
<dbReference type="STRING" id="1263082.A0A068S067"/>
<feature type="region of interest" description="Disordered" evidence="10">
    <location>
        <begin position="501"/>
        <end position="524"/>
    </location>
</feature>
<keyword evidence="3" id="KW-0808">Transferase</keyword>
<dbReference type="FunFam" id="1.10.510.10:FF:000591">
    <property type="entry name" value="Serine protein kinase Sky1"/>
    <property type="match status" value="1"/>
</dbReference>
<dbReference type="OrthoDB" id="2649at2759"/>
<dbReference type="InterPro" id="IPR051334">
    <property type="entry name" value="SRPK"/>
</dbReference>
<comment type="caution">
    <text evidence="12">The sequence shown here is derived from an EMBL/GenBank/DDBJ whole genome shotgun (WGS) entry which is preliminary data.</text>
</comment>
<evidence type="ECO:0000256" key="7">
    <source>
        <dbReference type="ARBA" id="ARBA00047899"/>
    </source>
</evidence>
<keyword evidence="4 9" id="KW-0547">Nucleotide-binding</keyword>
<keyword evidence="5 12" id="KW-0418">Kinase</keyword>
<evidence type="ECO:0000313" key="12">
    <source>
        <dbReference type="EMBL" id="CDH54611.1"/>
    </source>
</evidence>
<dbReference type="GO" id="GO:0050684">
    <property type="term" value="P:regulation of mRNA processing"/>
    <property type="evidence" value="ECO:0007669"/>
    <property type="project" value="TreeGrafter"/>
</dbReference>
<dbReference type="GO" id="GO:0000245">
    <property type="term" value="P:spliceosomal complex assembly"/>
    <property type="evidence" value="ECO:0007669"/>
    <property type="project" value="TreeGrafter"/>
</dbReference>
<dbReference type="FunFam" id="3.30.200.20:FF:000770">
    <property type="entry name" value="SRSF protein kinase 2"/>
    <property type="match status" value="1"/>
</dbReference>
<evidence type="ECO:0000256" key="1">
    <source>
        <dbReference type="ARBA" id="ARBA00012513"/>
    </source>
</evidence>
<dbReference type="InterPro" id="IPR011009">
    <property type="entry name" value="Kinase-like_dom_sf"/>
</dbReference>
<feature type="compositionally biased region" description="Basic residues" evidence="10">
    <location>
        <begin position="48"/>
        <end position="59"/>
    </location>
</feature>
<dbReference type="PROSITE" id="PS50011">
    <property type="entry name" value="PROTEIN_KINASE_DOM"/>
    <property type="match status" value="1"/>
</dbReference>
<evidence type="ECO:0000256" key="6">
    <source>
        <dbReference type="ARBA" id="ARBA00022840"/>
    </source>
</evidence>
<dbReference type="GO" id="GO:0005634">
    <property type="term" value="C:nucleus"/>
    <property type="evidence" value="ECO:0007669"/>
    <property type="project" value="TreeGrafter"/>
</dbReference>
<evidence type="ECO:0000313" key="13">
    <source>
        <dbReference type="Proteomes" id="UP000027586"/>
    </source>
</evidence>
<evidence type="ECO:0000256" key="5">
    <source>
        <dbReference type="ARBA" id="ARBA00022777"/>
    </source>
</evidence>
<evidence type="ECO:0000259" key="11">
    <source>
        <dbReference type="PROSITE" id="PS50011"/>
    </source>
</evidence>
<proteinExistence type="predicted"/>
<dbReference type="InterPro" id="IPR017441">
    <property type="entry name" value="Protein_kinase_ATP_BS"/>
</dbReference>
<dbReference type="AlphaFoldDB" id="A0A068S067"/>
<evidence type="ECO:0000256" key="8">
    <source>
        <dbReference type="ARBA" id="ARBA00048679"/>
    </source>
</evidence>
<dbReference type="EC" id="2.7.11.1" evidence="1"/>
<keyword evidence="6 9" id="KW-0067">ATP-binding</keyword>
<evidence type="ECO:0000256" key="4">
    <source>
        <dbReference type="ARBA" id="ARBA00022741"/>
    </source>
</evidence>
<dbReference type="PROSITE" id="PS00108">
    <property type="entry name" value="PROTEIN_KINASE_ST"/>
    <property type="match status" value="1"/>
</dbReference>
<dbReference type="Gene3D" id="1.10.510.10">
    <property type="entry name" value="Transferase(Phosphotransferase) domain 1"/>
    <property type="match status" value="1"/>
</dbReference>
<dbReference type="GO" id="GO:0005737">
    <property type="term" value="C:cytoplasm"/>
    <property type="evidence" value="ECO:0007669"/>
    <property type="project" value="TreeGrafter"/>
</dbReference>
<reference evidence="12" key="1">
    <citation type="submission" date="2013-08" db="EMBL/GenBank/DDBJ databases">
        <title>Gene expansion shapes genome architecture in the human pathogen Lichtheimia corymbifera: an evolutionary genomics analysis in the ancient terrestrial Mucorales (Mucoromycotina).</title>
        <authorList>
            <person name="Schwartze V.U."/>
            <person name="Winter S."/>
            <person name="Shelest E."/>
            <person name="Marcet-Houben M."/>
            <person name="Horn F."/>
            <person name="Wehner S."/>
            <person name="Hoffmann K."/>
            <person name="Riege K."/>
            <person name="Sammeth M."/>
            <person name="Nowrousian M."/>
            <person name="Valiante V."/>
            <person name="Linde J."/>
            <person name="Jacobsen I.D."/>
            <person name="Marz M."/>
            <person name="Brakhage A.A."/>
            <person name="Gabaldon T."/>
            <person name="Bocker S."/>
            <person name="Voigt K."/>
        </authorList>
    </citation>
    <scope>NUCLEOTIDE SEQUENCE [LARGE SCALE GENOMIC DNA]</scope>
    <source>
        <strain evidence="12">FSU 9682</strain>
    </source>
</reference>
<comment type="catalytic activity">
    <reaction evidence="8">
        <text>L-seryl-[protein] + ATP = O-phospho-L-seryl-[protein] + ADP + H(+)</text>
        <dbReference type="Rhea" id="RHEA:17989"/>
        <dbReference type="Rhea" id="RHEA-COMP:9863"/>
        <dbReference type="Rhea" id="RHEA-COMP:11604"/>
        <dbReference type="ChEBI" id="CHEBI:15378"/>
        <dbReference type="ChEBI" id="CHEBI:29999"/>
        <dbReference type="ChEBI" id="CHEBI:30616"/>
        <dbReference type="ChEBI" id="CHEBI:83421"/>
        <dbReference type="ChEBI" id="CHEBI:456216"/>
        <dbReference type="EC" id="2.7.11.1"/>
    </reaction>
</comment>
<dbReference type="Proteomes" id="UP000027586">
    <property type="component" value="Unassembled WGS sequence"/>
</dbReference>
<keyword evidence="13" id="KW-1185">Reference proteome</keyword>
<evidence type="ECO:0000256" key="9">
    <source>
        <dbReference type="PROSITE-ProRule" id="PRU10141"/>
    </source>
</evidence>
<organism evidence="12 13">
    <name type="scientific">Lichtheimia corymbifera JMRC:FSU:9682</name>
    <dbReference type="NCBI Taxonomy" id="1263082"/>
    <lineage>
        <taxon>Eukaryota</taxon>
        <taxon>Fungi</taxon>
        <taxon>Fungi incertae sedis</taxon>
        <taxon>Mucoromycota</taxon>
        <taxon>Mucoromycotina</taxon>
        <taxon>Mucoromycetes</taxon>
        <taxon>Mucorales</taxon>
        <taxon>Lichtheimiaceae</taxon>
        <taxon>Lichtheimia</taxon>
    </lineage>
</organism>
<dbReference type="Pfam" id="PF00069">
    <property type="entry name" value="Pkinase"/>
    <property type="match status" value="2"/>
</dbReference>
<dbReference type="SMART" id="SM00220">
    <property type="entry name" value="S_TKc"/>
    <property type="match status" value="1"/>
</dbReference>
<dbReference type="PROSITE" id="PS00107">
    <property type="entry name" value="PROTEIN_KINASE_ATP"/>
    <property type="match status" value="1"/>
</dbReference>
<feature type="binding site" evidence="9">
    <location>
        <position position="123"/>
    </location>
    <ligand>
        <name>ATP</name>
        <dbReference type="ChEBI" id="CHEBI:30616"/>
    </ligand>
</feature>